<evidence type="ECO:0000313" key="3">
    <source>
        <dbReference type="Proteomes" id="UP000886723"/>
    </source>
</evidence>
<reference evidence="2" key="2">
    <citation type="journal article" date="2021" name="PeerJ">
        <title>Extensive microbial diversity within the chicken gut microbiome revealed by metagenomics and culture.</title>
        <authorList>
            <person name="Gilroy R."/>
            <person name="Ravi A."/>
            <person name="Getino M."/>
            <person name="Pursley I."/>
            <person name="Horton D.L."/>
            <person name="Alikhan N.F."/>
            <person name="Baker D."/>
            <person name="Gharbi K."/>
            <person name="Hall N."/>
            <person name="Watson M."/>
            <person name="Adriaenssens E.M."/>
            <person name="Foster-Nyarko E."/>
            <person name="Jarju S."/>
            <person name="Secka A."/>
            <person name="Antonio M."/>
            <person name="Oren A."/>
            <person name="Chaudhuri R.R."/>
            <person name="La Ragione R."/>
            <person name="Hildebrand F."/>
            <person name="Pallen M.J."/>
        </authorList>
    </citation>
    <scope>NUCLEOTIDE SEQUENCE</scope>
    <source>
        <strain evidence="2">ChiBcec2-4451</strain>
    </source>
</reference>
<dbReference type="Proteomes" id="UP000886723">
    <property type="component" value="Unassembled WGS sequence"/>
</dbReference>
<gene>
    <name evidence="2" type="ORF">IAA63_02470</name>
</gene>
<protein>
    <submittedName>
        <fullName evidence="2">Uncharacterized protein</fullName>
    </submittedName>
</protein>
<organism evidence="2 3">
    <name type="scientific">Candidatus Pullilachnospira stercoravium</name>
    <dbReference type="NCBI Taxonomy" id="2840913"/>
    <lineage>
        <taxon>Bacteria</taxon>
        <taxon>Bacillati</taxon>
        <taxon>Bacillota</taxon>
        <taxon>Clostridia</taxon>
        <taxon>Lachnospirales</taxon>
        <taxon>Lachnospiraceae</taxon>
        <taxon>Lachnospiraceae incertae sedis</taxon>
        <taxon>Candidatus Pullilachnospira</taxon>
    </lineage>
</organism>
<keyword evidence="1" id="KW-0812">Transmembrane</keyword>
<feature type="transmembrane region" description="Helical" evidence="1">
    <location>
        <begin position="88"/>
        <end position="110"/>
    </location>
</feature>
<reference evidence="2" key="1">
    <citation type="submission" date="2020-10" db="EMBL/GenBank/DDBJ databases">
        <authorList>
            <person name="Gilroy R."/>
        </authorList>
    </citation>
    <scope>NUCLEOTIDE SEQUENCE</scope>
    <source>
        <strain evidence="2">ChiBcec2-4451</strain>
    </source>
</reference>
<evidence type="ECO:0000256" key="1">
    <source>
        <dbReference type="SAM" id="Phobius"/>
    </source>
</evidence>
<feature type="transmembrane region" description="Helical" evidence="1">
    <location>
        <begin position="38"/>
        <end position="58"/>
    </location>
</feature>
<keyword evidence="1" id="KW-1133">Transmembrane helix</keyword>
<dbReference type="AlphaFoldDB" id="A0A9D1NU00"/>
<accession>A0A9D1NU00</accession>
<proteinExistence type="predicted"/>
<keyword evidence="1" id="KW-0472">Membrane</keyword>
<feature type="transmembrane region" description="Helical" evidence="1">
    <location>
        <begin position="116"/>
        <end position="141"/>
    </location>
</feature>
<sequence length="161" mass="17622">MKKQMAIPAGCFALISVAVLLIPFSGSGETGLQRGMGYAVGVLFWAGLIGGIAVYVIMNRKYRAFLADSPGRNRIPGVFRFFRNRAAVVVDCVMIISLLCVIAGAAWQSLGTAADLIFLFLLVTSVYLHVLVNGNLFAYILDTGKTEEKEKRKDEEEKEIQ</sequence>
<name>A0A9D1NU00_9FIRM</name>
<comment type="caution">
    <text evidence="2">The sequence shown here is derived from an EMBL/GenBank/DDBJ whole genome shotgun (WGS) entry which is preliminary data.</text>
</comment>
<dbReference type="EMBL" id="DVON01000043">
    <property type="protein sequence ID" value="HIV11990.1"/>
    <property type="molecule type" value="Genomic_DNA"/>
</dbReference>
<evidence type="ECO:0000313" key="2">
    <source>
        <dbReference type="EMBL" id="HIV11990.1"/>
    </source>
</evidence>